<organism evidence="2 3">
    <name type="scientific">Parafrankia colletiae</name>
    <dbReference type="NCBI Taxonomy" id="573497"/>
    <lineage>
        <taxon>Bacteria</taxon>
        <taxon>Bacillati</taxon>
        <taxon>Actinomycetota</taxon>
        <taxon>Actinomycetes</taxon>
        <taxon>Frankiales</taxon>
        <taxon>Frankiaceae</taxon>
        <taxon>Parafrankia</taxon>
    </lineage>
</organism>
<evidence type="ECO:0000256" key="1">
    <source>
        <dbReference type="SAM" id="MobiDB-lite"/>
    </source>
</evidence>
<comment type="caution">
    <text evidence="2">The sequence shown here is derived from an EMBL/GenBank/DDBJ whole genome shotgun (WGS) entry which is preliminary data.</text>
</comment>
<accession>A0A1S1Q442</accession>
<evidence type="ECO:0000313" key="2">
    <source>
        <dbReference type="EMBL" id="OHV29673.1"/>
    </source>
</evidence>
<feature type="region of interest" description="Disordered" evidence="1">
    <location>
        <begin position="1"/>
        <end position="22"/>
    </location>
</feature>
<name>A0A1S1Q442_9ACTN</name>
<sequence>MPGATRPAAPRRMHGGEKRFASRRAGLQADRMRVSFCRLDGPKGGEGGSVATVERPDGVSLRMHSYDRTFSVPHDLAHFVAEHEFRLRRGVWGSIAAGAMFGSMSVVAGRLRHDSHQRSRDLKRANQREIRLAEIVAGAVHGAVEQNVPPNPADIASAWQLYRTDAPSFPPDLPARATARLNVLRAVWQALRPDESIDLVWTLPVEPPATAARRGGQAARTARSR</sequence>
<dbReference type="EMBL" id="MBLM01000160">
    <property type="protein sequence ID" value="OHV29673.1"/>
    <property type="molecule type" value="Genomic_DNA"/>
</dbReference>
<protein>
    <submittedName>
        <fullName evidence="2">Uncharacterized protein</fullName>
    </submittedName>
</protein>
<dbReference type="Proteomes" id="UP000179627">
    <property type="component" value="Unassembled WGS sequence"/>
</dbReference>
<dbReference type="AlphaFoldDB" id="A0A1S1Q442"/>
<gene>
    <name evidence="2" type="ORF">CC117_28745</name>
</gene>
<dbReference type="OrthoDB" id="4170613at2"/>
<evidence type="ECO:0000313" key="3">
    <source>
        <dbReference type="Proteomes" id="UP000179627"/>
    </source>
</evidence>
<keyword evidence="3" id="KW-1185">Reference proteome</keyword>
<proteinExistence type="predicted"/>
<reference evidence="3" key="1">
    <citation type="submission" date="2016-07" db="EMBL/GenBank/DDBJ databases">
        <title>Sequence Frankia sp. strain CcI1.17.</title>
        <authorList>
            <person name="Ghodhbane-Gtari F."/>
            <person name="Swanson E."/>
            <person name="Gueddou A."/>
            <person name="Morris K."/>
            <person name="Hezbri K."/>
            <person name="Ktari A."/>
            <person name="Nouioui I."/>
            <person name="Abebe-Akele F."/>
            <person name="Simpson S."/>
            <person name="Thomas K."/>
            <person name="Gtari M."/>
            <person name="Tisa L.S."/>
            <person name="Hurst S."/>
        </authorList>
    </citation>
    <scope>NUCLEOTIDE SEQUENCE [LARGE SCALE GENOMIC DNA]</scope>
    <source>
        <strain evidence="3">Cc1.17</strain>
    </source>
</reference>